<dbReference type="Gene3D" id="3.40.50.360">
    <property type="match status" value="1"/>
</dbReference>
<evidence type="ECO:0000259" key="1">
    <source>
        <dbReference type="Pfam" id="PF03358"/>
    </source>
</evidence>
<organism evidence="2 3">
    <name type="scientific">Seiridium cardinale</name>
    <dbReference type="NCBI Taxonomy" id="138064"/>
    <lineage>
        <taxon>Eukaryota</taxon>
        <taxon>Fungi</taxon>
        <taxon>Dikarya</taxon>
        <taxon>Ascomycota</taxon>
        <taxon>Pezizomycotina</taxon>
        <taxon>Sordariomycetes</taxon>
        <taxon>Xylariomycetidae</taxon>
        <taxon>Amphisphaeriales</taxon>
        <taxon>Sporocadaceae</taxon>
        <taxon>Seiridium</taxon>
    </lineage>
</organism>
<protein>
    <submittedName>
        <fullName evidence="2">NADPH-dependent FMN reductase-like domain-containing protein</fullName>
    </submittedName>
</protein>
<feature type="domain" description="NADPH-dependent FMN reductase-like" evidence="1">
    <location>
        <begin position="1"/>
        <end position="109"/>
    </location>
</feature>
<dbReference type="EMBL" id="JARVKM010000102">
    <property type="protein sequence ID" value="KAK9770077.1"/>
    <property type="molecule type" value="Genomic_DNA"/>
</dbReference>
<keyword evidence="3" id="KW-1185">Reference proteome</keyword>
<dbReference type="InterPro" id="IPR005025">
    <property type="entry name" value="FMN_Rdtase-like_dom"/>
</dbReference>
<accession>A0ABR2X8S1</accession>
<dbReference type="Proteomes" id="UP001465668">
    <property type="component" value="Unassembled WGS sequence"/>
</dbReference>
<sequence>MHILGISAGTLNGNSEVLLKAALQAAEQAKPGITTSMARIRYMQAPRNGKPIPQSIVPHITAYKPDAPGLHDIDDRPHLYEAIMEADAIIISTPVYSHLPPGHIKCFIDDTLGPGTDISLALATDEEGAGLGRKRRASIDPRLFKPRVSAFMVVAGSPADMPEQWTLGLVALHQSLYSIQATTVDQVCFKGYGPPGSVCTDEQNTIARAQLLGRRVLSQLGQPIGEAQFLGESQEGSCPYCHLLTISFIKKDQIMCTTCGARGRLSVLSDGSFKPEWEANSGVSHLTLRGKRKHVGDLIANSSKGVPDQSAQGMYAYWRGLDVKLVGESQRSKI</sequence>
<comment type="caution">
    <text evidence="2">The sequence shown here is derived from an EMBL/GenBank/DDBJ whole genome shotgun (WGS) entry which is preliminary data.</text>
</comment>
<name>A0ABR2X8S1_9PEZI</name>
<gene>
    <name evidence="2" type="ORF">SCAR479_13266</name>
</gene>
<dbReference type="InterPro" id="IPR029039">
    <property type="entry name" value="Flavoprotein-like_sf"/>
</dbReference>
<dbReference type="Pfam" id="PF03358">
    <property type="entry name" value="FMN_red"/>
    <property type="match status" value="1"/>
</dbReference>
<reference evidence="2 3" key="1">
    <citation type="submission" date="2024-02" db="EMBL/GenBank/DDBJ databases">
        <title>First draft genome assembly of two strains of Seiridium cardinale.</title>
        <authorList>
            <person name="Emiliani G."/>
            <person name="Scali E."/>
        </authorList>
    </citation>
    <scope>NUCLEOTIDE SEQUENCE [LARGE SCALE GENOMIC DNA]</scope>
    <source>
        <strain evidence="2 3">BM-138-000479</strain>
    </source>
</reference>
<dbReference type="SUPFAM" id="SSF52218">
    <property type="entry name" value="Flavoproteins"/>
    <property type="match status" value="1"/>
</dbReference>
<evidence type="ECO:0000313" key="2">
    <source>
        <dbReference type="EMBL" id="KAK9770077.1"/>
    </source>
</evidence>
<evidence type="ECO:0000313" key="3">
    <source>
        <dbReference type="Proteomes" id="UP001465668"/>
    </source>
</evidence>
<proteinExistence type="predicted"/>